<evidence type="ECO:0000313" key="4">
    <source>
        <dbReference type="Proteomes" id="UP001205311"/>
    </source>
</evidence>
<dbReference type="RefSeq" id="WP_253667863.1">
    <property type="nucleotide sequence ID" value="NZ_JAMTCP010000002.1"/>
</dbReference>
<name>A0ABT1HN06_STRSD</name>
<comment type="caution">
    <text evidence="3">The sequence shown here is derived from an EMBL/GenBank/DDBJ whole genome shotgun (WGS) entry which is preliminary data.</text>
</comment>
<reference evidence="3 4" key="1">
    <citation type="submission" date="2022-06" db="EMBL/GenBank/DDBJ databases">
        <title>Genomic Encyclopedia of Archaeal and Bacterial Type Strains, Phase II (KMG-II): from individual species to whole genera.</title>
        <authorList>
            <person name="Goeker M."/>
        </authorList>
    </citation>
    <scope>NUCLEOTIDE SEQUENCE [LARGE SCALE GENOMIC DNA]</scope>
    <source>
        <strain evidence="3 4">DSM 40477</strain>
    </source>
</reference>
<evidence type="ECO:0000256" key="1">
    <source>
        <dbReference type="SAM" id="MobiDB-lite"/>
    </source>
</evidence>
<evidence type="ECO:0000313" key="3">
    <source>
        <dbReference type="EMBL" id="MCP2256894.1"/>
    </source>
</evidence>
<keyword evidence="4" id="KW-1185">Reference proteome</keyword>
<feature type="domain" description="DUF4439" evidence="2">
    <location>
        <begin position="28"/>
        <end position="164"/>
    </location>
</feature>
<accession>A0ABT1HN06</accession>
<proteinExistence type="predicted"/>
<dbReference type="InterPro" id="IPR009078">
    <property type="entry name" value="Ferritin-like_SF"/>
</dbReference>
<dbReference type="EMBL" id="JAMTCP010000002">
    <property type="protein sequence ID" value="MCP2256894.1"/>
    <property type="molecule type" value="Genomic_DNA"/>
</dbReference>
<dbReference type="InterPro" id="IPR029447">
    <property type="entry name" value="DUF4439"/>
</dbReference>
<organism evidence="3 4">
    <name type="scientific">Streptoalloteichus tenebrarius (strain ATCC 17920 / DSM 40477 / JCM 4838 / CBS 697.72 / NBRC 16177 / NCIMB 11028 / NRRL B-12390 / A12253. 1 / ISP 5477)</name>
    <name type="common">Streptomyces tenebrarius</name>
    <dbReference type="NCBI Taxonomy" id="1933"/>
    <lineage>
        <taxon>Bacteria</taxon>
        <taxon>Bacillati</taxon>
        <taxon>Actinomycetota</taxon>
        <taxon>Actinomycetes</taxon>
        <taxon>Pseudonocardiales</taxon>
        <taxon>Pseudonocardiaceae</taxon>
        <taxon>Streptoalloteichus</taxon>
    </lineage>
</organism>
<sequence length="165" mass="17432">MTSPNPGPSGQSSANGPQPRPTGEAVEAVQRALAAEHAAEWSYGLAAVLVAKEMEKTASTDLAAHRTRREATERMLRDAGATPVPPQPAYQPPKPVTDAASATELLVTAETDTAGAWRAVLERTDDQGLRQFALDALTSAAVRATRWRRAGRQSPLTVPFPGQPG</sequence>
<feature type="region of interest" description="Disordered" evidence="1">
    <location>
        <begin position="1"/>
        <end position="28"/>
    </location>
</feature>
<dbReference type="Gene3D" id="1.20.1260.10">
    <property type="match status" value="1"/>
</dbReference>
<dbReference type="CDD" id="cd00657">
    <property type="entry name" value="Ferritin_like"/>
    <property type="match status" value="1"/>
</dbReference>
<dbReference type="Pfam" id="PF14530">
    <property type="entry name" value="DUF4439"/>
    <property type="match status" value="1"/>
</dbReference>
<feature type="region of interest" description="Disordered" evidence="1">
    <location>
        <begin position="57"/>
        <end position="100"/>
    </location>
</feature>
<feature type="compositionally biased region" description="Pro residues" evidence="1">
    <location>
        <begin position="83"/>
        <end position="95"/>
    </location>
</feature>
<dbReference type="SUPFAM" id="SSF47240">
    <property type="entry name" value="Ferritin-like"/>
    <property type="match status" value="1"/>
</dbReference>
<gene>
    <name evidence="3" type="ORF">LX15_000577</name>
</gene>
<protein>
    <recommendedName>
        <fullName evidence="2">DUF4439 domain-containing protein</fullName>
    </recommendedName>
</protein>
<evidence type="ECO:0000259" key="2">
    <source>
        <dbReference type="Pfam" id="PF14530"/>
    </source>
</evidence>
<dbReference type="Proteomes" id="UP001205311">
    <property type="component" value="Unassembled WGS sequence"/>
</dbReference>
<dbReference type="InterPro" id="IPR012347">
    <property type="entry name" value="Ferritin-like"/>
</dbReference>
<feature type="compositionally biased region" description="Polar residues" evidence="1">
    <location>
        <begin position="1"/>
        <end position="16"/>
    </location>
</feature>